<dbReference type="CDD" id="cd06530">
    <property type="entry name" value="S26_SPase_I"/>
    <property type="match status" value="1"/>
</dbReference>
<name>A0ABT1MAB6_9MYCO</name>
<proteinExistence type="predicted"/>
<protein>
    <submittedName>
        <fullName evidence="1">S26 family signal peptidase</fullName>
    </submittedName>
</protein>
<reference evidence="1 2" key="1">
    <citation type="submission" date="2022-06" db="EMBL/GenBank/DDBJ databases">
        <title>Mycolicibacterium sp. CAU 1645 isolated from seawater.</title>
        <authorList>
            <person name="Kim W."/>
        </authorList>
    </citation>
    <scope>NUCLEOTIDE SEQUENCE [LARGE SCALE GENOMIC DNA]</scope>
    <source>
        <strain evidence="1 2">CAU 1645</strain>
    </source>
</reference>
<comment type="caution">
    <text evidence="1">The sequence shown here is derived from an EMBL/GenBank/DDBJ whole genome shotgun (WGS) entry which is preliminary data.</text>
</comment>
<keyword evidence="2" id="KW-1185">Reference proteome</keyword>
<dbReference type="EMBL" id="JANDBD010000013">
    <property type="protein sequence ID" value="MCP9275782.1"/>
    <property type="molecule type" value="Genomic_DNA"/>
</dbReference>
<accession>A0ABT1MAB6</accession>
<sequence length="95" mass="10545">MRPTLAAGRLVLARYGGEPRRGQLRVFRDPHRSTRWLVKRVGEVYPSDYGAAFEARSDDPAAAMAGDSNTFGPVAAAGTYRVVWPRRSRTRPGTR</sequence>
<dbReference type="InterPro" id="IPR019533">
    <property type="entry name" value="Peptidase_S26"/>
</dbReference>
<dbReference type="Proteomes" id="UP001651690">
    <property type="component" value="Unassembled WGS sequence"/>
</dbReference>
<organism evidence="1 2">
    <name type="scientific">Mycolicibacterium arenosum</name>
    <dbReference type="NCBI Taxonomy" id="2952157"/>
    <lineage>
        <taxon>Bacteria</taxon>
        <taxon>Bacillati</taxon>
        <taxon>Actinomycetota</taxon>
        <taxon>Actinomycetes</taxon>
        <taxon>Mycobacteriales</taxon>
        <taxon>Mycobacteriaceae</taxon>
        <taxon>Mycolicibacterium</taxon>
    </lineage>
</organism>
<evidence type="ECO:0000313" key="1">
    <source>
        <dbReference type="EMBL" id="MCP9275782.1"/>
    </source>
</evidence>
<evidence type="ECO:0000313" key="2">
    <source>
        <dbReference type="Proteomes" id="UP001651690"/>
    </source>
</evidence>
<gene>
    <name evidence="1" type="ORF">NM203_26680</name>
</gene>